<dbReference type="Pfam" id="PF10067">
    <property type="entry name" value="DUF2306"/>
    <property type="match status" value="1"/>
</dbReference>
<feature type="transmembrane region" description="Helical" evidence="1">
    <location>
        <begin position="12"/>
        <end position="32"/>
    </location>
</feature>
<comment type="caution">
    <text evidence="2">The sequence shown here is derived from an EMBL/GenBank/DDBJ whole genome shotgun (WGS) entry which is preliminary data.</text>
</comment>
<dbReference type="EMBL" id="QXXQ01000002">
    <property type="protein sequence ID" value="RID92906.1"/>
    <property type="molecule type" value="Genomic_DNA"/>
</dbReference>
<dbReference type="RefSeq" id="WP_119133561.1">
    <property type="nucleotide sequence ID" value="NZ_QXXQ01000002.1"/>
</dbReference>
<reference evidence="2 3" key="1">
    <citation type="submission" date="2018-09" db="EMBL/GenBank/DDBJ databases">
        <title>Gemmobacter lutimaris sp. nov., a marine bacterium isolated from tidal flat.</title>
        <authorList>
            <person name="Lee D.W."/>
            <person name="Yoo Y."/>
            <person name="Kim J.-J."/>
            <person name="Kim B.S."/>
        </authorList>
    </citation>
    <scope>NUCLEOTIDE SEQUENCE [LARGE SCALE GENOMIC DNA]</scope>
    <source>
        <strain evidence="2 3">YJ-T1-11</strain>
    </source>
</reference>
<feature type="transmembrane region" description="Helical" evidence="1">
    <location>
        <begin position="105"/>
        <end position="124"/>
    </location>
</feature>
<keyword evidence="1" id="KW-0812">Transmembrane</keyword>
<evidence type="ECO:0000313" key="3">
    <source>
        <dbReference type="Proteomes" id="UP000266649"/>
    </source>
</evidence>
<feature type="transmembrane region" description="Helical" evidence="1">
    <location>
        <begin position="44"/>
        <end position="64"/>
    </location>
</feature>
<name>A0A398C0B5_9RHOB</name>
<accession>A0A398C0B5</accession>
<keyword evidence="1" id="KW-1133">Transmembrane helix</keyword>
<gene>
    <name evidence="2" type="ORF">D2N39_04360</name>
</gene>
<dbReference type="Proteomes" id="UP000266649">
    <property type="component" value="Unassembled WGS sequence"/>
</dbReference>
<organism evidence="2 3">
    <name type="scientific">Gemmobacter lutimaris</name>
    <dbReference type="NCBI Taxonomy" id="2306023"/>
    <lineage>
        <taxon>Bacteria</taxon>
        <taxon>Pseudomonadati</taxon>
        <taxon>Pseudomonadota</taxon>
        <taxon>Alphaproteobacteria</taxon>
        <taxon>Rhodobacterales</taxon>
        <taxon>Paracoccaceae</taxon>
        <taxon>Gemmobacter</taxon>
    </lineage>
</organism>
<keyword evidence="3" id="KW-1185">Reference proteome</keyword>
<evidence type="ECO:0000313" key="2">
    <source>
        <dbReference type="EMBL" id="RID92906.1"/>
    </source>
</evidence>
<keyword evidence="1" id="KW-0472">Membrane</keyword>
<evidence type="ECO:0000256" key="1">
    <source>
        <dbReference type="SAM" id="Phobius"/>
    </source>
</evidence>
<dbReference type="AlphaFoldDB" id="A0A398C0B5"/>
<dbReference type="InterPro" id="IPR018750">
    <property type="entry name" value="DUF2306_membrane"/>
</dbReference>
<protein>
    <submittedName>
        <fullName evidence="2">DUF2306 domain-containing protein</fullName>
    </submittedName>
</protein>
<sequence length="142" mass="15117">MSLTPLLNAAPAIQLHTVAAMTAIGLGGVQFAGRKGGARHRLLGWIWVLLMTGVAASSFFIGTICTWRGFSLIHLLSALTLVALPIAIAHARAHRVVRHARTMRILFFGALILAGVFTLMPGRIMHDVLFGTLSAHGDCTAP</sequence>
<feature type="transmembrane region" description="Helical" evidence="1">
    <location>
        <begin position="70"/>
        <end position="93"/>
    </location>
</feature>
<proteinExistence type="predicted"/>
<dbReference type="OrthoDB" id="9815686at2"/>